<keyword evidence="2" id="KW-0472">Membrane</keyword>
<proteinExistence type="predicted"/>
<accession>A0A1V9X512</accession>
<sequence>MAASRGLVLALSSGLLAALSSVMGKLAMARDESQRVCMATVQASFGEDREPIEAHYLCESALTFFRGALLVSTVLCNMLMWTIYTKALRLSTATLEVTVVNLAANFFSSAIFGQTFFSESLTPLWFIGSVFIVLGLGLMHMGNLRSEERRKTLKERRCDKKYPGPDEIYERHKARKFD</sequence>
<dbReference type="Proteomes" id="UP000192247">
    <property type="component" value="Unassembled WGS sequence"/>
</dbReference>
<keyword evidence="2" id="KW-1133">Transmembrane helix</keyword>
<evidence type="ECO:0000313" key="4">
    <source>
        <dbReference type="EMBL" id="OQR68699.1"/>
    </source>
</evidence>
<feature type="transmembrane region" description="Helical" evidence="2">
    <location>
        <begin position="97"/>
        <end position="117"/>
    </location>
</feature>
<evidence type="ECO:0000256" key="3">
    <source>
        <dbReference type="SAM" id="SignalP"/>
    </source>
</evidence>
<evidence type="ECO:0008006" key="6">
    <source>
        <dbReference type="Google" id="ProtNLM"/>
    </source>
</evidence>
<dbReference type="PANTHER" id="PTHR31965">
    <property type="entry name" value="TRANSMEMBRANE PROTEIN 42"/>
    <property type="match status" value="1"/>
</dbReference>
<dbReference type="EMBL" id="MNPL01023494">
    <property type="protein sequence ID" value="OQR68699.1"/>
    <property type="molecule type" value="Genomic_DNA"/>
</dbReference>
<dbReference type="STRING" id="418985.A0A1V9X512"/>
<dbReference type="InterPro" id="IPR037185">
    <property type="entry name" value="EmrE-like"/>
</dbReference>
<dbReference type="PANTHER" id="PTHR31965:SF1">
    <property type="entry name" value="TRANSMEMBRANE PROTEIN 42"/>
    <property type="match status" value="1"/>
</dbReference>
<feature type="region of interest" description="Disordered" evidence="1">
    <location>
        <begin position="155"/>
        <end position="178"/>
    </location>
</feature>
<dbReference type="InParanoid" id="A0A1V9X512"/>
<dbReference type="OrthoDB" id="5854584at2759"/>
<feature type="signal peptide" evidence="3">
    <location>
        <begin position="1"/>
        <end position="29"/>
    </location>
</feature>
<evidence type="ECO:0000313" key="5">
    <source>
        <dbReference type="Proteomes" id="UP000192247"/>
    </source>
</evidence>
<reference evidence="4 5" key="1">
    <citation type="journal article" date="2017" name="Gigascience">
        <title>Draft genome of the honey bee ectoparasitic mite, Tropilaelaps mercedesae, is shaped by the parasitic life history.</title>
        <authorList>
            <person name="Dong X."/>
            <person name="Armstrong S.D."/>
            <person name="Xia D."/>
            <person name="Makepeace B.L."/>
            <person name="Darby A.C."/>
            <person name="Kadowaki T."/>
        </authorList>
    </citation>
    <scope>NUCLEOTIDE SEQUENCE [LARGE SCALE GENOMIC DNA]</scope>
    <source>
        <strain evidence="4">Wuxi-XJTLU</strain>
    </source>
</reference>
<gene>
    <name evidence="4" type="ORF">BIW11_12740</name>
</gene>
<protein>
    <recommendedName>
        <fullName evidence="6">Transmembrane protein 42-like</fullName>
    </recommendedName>
</protein>
<feature type="transmembrane region" description="Helical" evidence="2">
    <location>
        <begin position="64"/>
        <end position="85"/>
    </location>
</feature>
<dbReference type="InterPro" id="IPR039632">
    <property type="entry name" value="TMEM42"/>
</dbReference>
<comment type="caution">
    <text evidence="4">The sequence shown here is derived from an EMBL/GenBank/DDBJ whole genome shotgun (WGS) entry which is preliminary data.</text>
</comment>
<keyword evidence="2" id="KW-0812">Transmembrane</keyword>
<keyword evidence="5" id="KW-1185">Reference proteome</keyword>
<feature type="transmembrane region" description="Helical" evidence="2">
    <location>
        <begin position="123"/>
        <end position="144"/>
    </location>
</feature>
<feature type="chain" id="PRO_5012280409" description="Transmembrane protein 42-like" evidence="3">
    <location>
        <begin position="30"/>
        <end position="178"/>
    </location>
</feature>
<evidence type="ECO:0000256" key="1">
    <source>
        <dbReference type="SAM" id="MobiDB-lite"/>
    </source>
</evidence>
<name>A0A1V9X512_9ACAR</name>
<dbReference type="SUPFAM" id="SSF103481">
    <property type="entry name" value="Multidrug resistance efflux transporter EmrE"/>
    <property type="match status" value="1"/>
</dbReference>
<keyword evidence="3" id="KW-0732">Signal</keyword>
<dbReference type="AlphaFoldDB" id="A0A1V9X512"/>
<organism evidence="4 5">
    <name type="scientific">Tropilaelaps mercedesae</name>
    <dbReference type="NCBI Taxonomy" id="418985"/>
    <lineage>
        <taxon>Eukaryota</taxon>
        <taxon>Metazoa</taxon>
        <taxon>Ecdysozoa</taxon>
        <taxon>Arthropoda</taxon>
        <taxon>Chelicerata</taxon>
        <taxon>Arachnida</taxon>
        <taxon>Acari</taxon>
        <taxon>Parasitiformes</taxon>
        <taxon>Mesostigmata</taxon>
        <taxon>Gamasina</taxon>
        <taxon>Dermanyssoidea</taxon>
        <taxon>Laelapidae</taxon>
        <taxon>Tropilaelaps</taxon>
    </lineage>
</organism>
<evidence type="ECO:0000256" key="2">
    <source>
        <dbReference type="SAM" id="Phobius"/>
    </source>
</evidence>